<feature type="repeat" description="TPR" evidence="6">
    <location>
        <begin position="557"/>
        <end position="590"/>
    </location>
</feature>
<feature type="region of interest" description="Disordered" evidence="7">
    <location>
        <begin position="355"/>
        <end position="375"/>
    </location>
</feature>
<evidence type="ECO:0000256" key="1">
    <source>
        <dbReference type="ARBA" id="ARBA00004123"/>
    </source>
</evidence>
<accession>A0AAD2G6B6</accession>
<keyword evidence="10" id="KW-1185">Reference proteome</keyword>
<dbReference type="Pfam" id="PF02037">
    <property type="entry name" value="SAP"/>
    <property type="match status" value="1"/>
</dbReference>
<dbReference type="Gene3D" id="1.10.720.30">
    <property type="entry name" value="SAP domain"/>
    <property type="match status" value="1"/>
</dbReference>
<feature type="domain" description="SAP" evidence="8">
    <location>
        <begin position="279"/>
        <end position="313"/>
    </location>
</feature>
<dbReference type="InterPro" id="IPR019734">
    <property type="entry name" value="TPR_rpt"/>
</dbReference>
<dbReference type="Pfam" id="PF14559">
    <property type="entry name" value="TPR_19"/>
    <property type="match status" value="1"/>
</dbReference>
<dbReference type="SMART" id="SM00028">
    <property type="entry name" value="TPR"/>
    <property type="match status" value="8"/>
</dbReference>
<dbReference type="InterPro" id="IPR011990">
    <property type="entry name" value="TPR-like_helical_dom_sf"/>
</dbReference>
<dbReference type="EMBL" id="CAKOGP040002169">
    <property type="protein sequence ID" value="CAJ1963938.1"/>
    <property type="molecule type" value="Genomic_DNA"/>
</dbReference>
<dbReference type="PANTHER" id="PTHR44917">
    <property type="entry name" value="PROTEIN HIGH CHLOROPHYLL FLUORESCENT 107"/>
    <property type="match status" value="1"/>
</dbReference>
<dbReference type="Gene3D" id="1.25.40.10">
    <property type="entry name" value="Tetratricopeptide repeat domain"/>
    <property type="match status" value="2"/>
</dbReference>
<organism evidence="9 10">
    <name type="scientific">Cylindrotheca closterium</name>
    <dbReference type="NCBI Taxonomy" id="2856"/>
    <lineage>
        <taxon>Eukaryota</taxon>
        <taxon>Sar</taxon>
        <taxon>Stramenopiles</taxon>
        <taxon>Ochrophyta</taxon>
        <taxon>Bacillariophyta</taxon>
        <taxon>Bacillariophyceae</taxon>
        <taxon>Bacillariophycidae</taxon>
        <taxon>Bacillariales</taxon>
        <taxon>Bacillariaceae</taxon>
        <taxon>Cylindrotheca</taxon>
    </lineage>
</organism>
<evidence type="ECO:0000313" key="9">
    <source>
        <dbReference type="EMBL" id="CAJ1963938.1"/>
    </source>
</evidence>
<keyword evidence="5" id="KW-0539">Nucleus</keyword>
<dbReference type="AlphaFoldDB" id="A0AAD2G6B6"/>
<dbReference type="PROSITE" id="PS50005">
    <property type="entry name" value="TPR"/>
    <property type="match status" value="1"/>
</dbReference>
<dbReference type="GO" id="GO:0006397">
    <property type="term" value="P:mRNA processing"/>
    <property type="evidence" value="ECO:0007669"/>
    <property type="project" value="InterPro"/>
</dbReference>
<dbReference type="SUPFAM" id="SSF81901">
    <property type="entry name" value="HCP-like"/>
    <property type="match status" value="1"/>
</dbReference>
<comment type="subcellular location">
    <subcellularLocation>
        <location evidence="1">Nucleus</location>
    </subcellularLocation>
</comment>
<evidence type="ECO:0000256" key="7">
    <source>
        <dbReference type="SAM" id="MobiDB-lite"/>
    </source>
</evidence>
<dbReference type="SUPFAM" id="SSF48452">
    <property type="entry name" value="TPR-like"/>
    <property type="match status" value="1"/>
</dbReference>
<feature type="compositionally biased region" description="Polar residues" evidence="7">
    <location>
        <begin position="22"/>
        <end position="31"/>
    </location>
</feature>
<feature type="compositionally biased region" description="Low complexity" evidence="7">
    <location>
        <begin position="12"/>
        <end position="21"/>
    </location>
</feature>
<dbReference type="InterPro" id="IPR003034">
    <property type="entry name" value="SAP_dom"/>
</dbReference>
<dbReference type="InterPro" id="IPR059164">
    <property type="entry name" value="HAT_PRP39_C"/>
</dbReference>
<gene>
    <name evidence="9" type="ORF">CYCCA115_LOCUS20391</name>
</gene>
<dbReference type="InterPro" id="IPR036361">
    <property type="entry name" value="SAP_dom_sf"/>
</dbReference>
<feature type="compositionally biased region" description="Basic and acidic residues" evidence="7">
    <location>
        <begin position="404"/>
        <end position="419"/>
    </location>
</feature>
<comment type="caution">
    <text evidence="9">The sequence shown here is derived from an EMBL/GenBank/DDBJ whole genome shotgun (WGS) entry which is preliminary data.</text>
</comment>
<evidence type="ECO:0000256" key="3">
    <source>
        <dbReference type="ARBA" id="ARBA00022737"/>
    </source>
</evidence>
<name>A0AAD2G6B6_9STRA</name>
<dbReference type="InterPro" id="IPR044624">
    <property type="entry name" value="Mbb1-like"/>
</dbReference>
<evidence type="ECO:0000313" key="10">
    <source>
        <dbReference type="Proteomes" id="UP001295423"/>
    </source>
</evidence>
<reference evidence="9" key="1">
    <citation type="submission" date="2023-08" db="EMBL/GenBank/DDBJ databases">
        <authorList>
            <person name="Audoor S."/>
            <person name="Bilcke G."/>
        </authorList>
    </citation>
    <scope>NUCLEOTIDE SEQUENCE</scope>
</reference>
<evidence type="ECO:0000256" key="4">
    <source>
        <dbReference type="ARBA" id="ARBA00023187"/>
    </source>
</evidence>
<feature type="region of interest" description="Disordered" evidence="7">
    <location>
        <begin position="388"/>
        <end position="425"/>
    </location>
</feature>
<dbReference type="GO" id="GO:0003729">
    <property type="term" value="F:mRNA binding"/>
    <property type="evidence" value="ECO:0007669"/>
    <property type="project" value="InterPro"/>
</dbReference>
<dbReference type="SMART" id="SM00513">
    <property type="entry name" value="SAP"/>
    <property type="match status" value="1"/>
</dbReference>
<dbReference type="PROSITE" id="PS50800">
    <property type="entry name" value="SAP"/>
    <property type="match status" value="1"/>
</dbReference>
<evidence type="ECO:0000259" key="8">
    <source>
        <dbReference type="PROSITE" id="PS50800"/>
    </source>
</evidence>
<dbReference type="Pfam" id="PF23241">
    <property type="entry name" value="HAT_PRP39_C"/>
    <property type="match status" value="1"/>
</dbReference>
<proteinExistence type="predicted"/>
<keyword evidence="6" id="KW-0802">TPR repeat</keyword>
<dbReference type="InterPro" id="IPR003107">
    <property type="entry name" value="HAT"/>
</dbReference>
<feature type="region of interest" description="Disordered" evidence="7">
    <location>
        <begin position="1"/>
        <end position="31"/>
    </location>
</feature>
<sequence>MGRFAIEDNWQTTTGTTANNTSHAGDSSTTTTRINLDHVVVNQRRPTQNANSNNSNAMMIVGMPSFLTLLLTTAVVLHPTCDAWAGTATRRSTYYSSSTTIFPSTTTATALNHPVLFGTTTTSTTQQQQQQQQRRKAATAMTMDLRMQDNGGAAANSIRMLLDHSRFPSSLLTTTSQLVQSRPVDDTLLDSKSSIPKKTYGVLGFDVFQSPVGLSNVNLETWNNADAGDIGFQAMNARLAHGNIKDNNSNATTITTTTATTTTIRQEDNGLEILSKGQILAFKVPELKEACAKRGLLKMGNKADLQDRLLDWSAAQQQKQKQRKQQPPKDFVAEWFDDEDDDDDEMLLDEDEYSIRSNEMEASAKSPNSLEEWSRTVDLESLRKKRREIHRLKRQGSIPPASKKQQEEQQQRLRNRHADSSLSSSKEYLQKLKKTLETPSSQYSSNVRAKEIYMASKHADQAGDRETSIQLLQTLLTVTPNDGRVYRRLARIYNEQGETIKARSVLQTGLQKQPENPWLWHGLAQLLDHNNHGGSNDSKMRIKRAYQKAIQLDPTFAHSYHALGTFEHSEGNIAQAMRILKQGIKYCPTNHQLYHALGDIYRGARLLDDAERSYYRSLEHGSPINYCFAFSALAAVAFEKEEINNARKWLRKSIRLNNGRHAQGWVSLAQLEESQGNIDVARSICVQAITQYEAQLIESGKRYRAKYQGGSTRMRENDEIPGQSKSSFLVFDGMEIMDFESLMQQAVPRYRSGDRFLKVFRNWARFEQRHGTAANVDAVFSRALAAFPMAIELPLTWAKYHASNGNYDQARSLFTEACDVEHRNQIQAFQELAEFEISKGDYKSASKILYKGANVIASSEDGGLSHWKDLAKLYTLWAVCEWHNGNLPRAEVLFDQAMRQTNQGEEGAELRSFILYCMARFDCSRRKYILAQHCIGVCMKENAMPLGKSQVWKLWATIASAMKNTRLRDECLRHAEVSMKREHDEHPLLGPVNSETGGYRLGAERNFFRREPWQIELFGFDATKNSRSDFYSRVEFPSSMRIPVENRIEIEESCHC</sequence>
<keyword evidence="4" id="KW-0508">mRNA splicing</keyword>
<dbReference type="SMART" id="SM00386">
    <property type="entry name" value="HAT"/>
    <property type="match status" value="6"/>
</dbReference>
<keyword evidence="2" id="KW-0507">mRNA processing</keyword>
<dbReference type="PANTHER" id="PTHR44917:SF1">
    <property type="entry name" value="PROTEIN HIGH CHLOROPHYLL FLUORESCENT 107"/>
    <property type="match status" value="1"/>
</dbReference>
<evidence type="ECO:0000256" key="2">
    <source>
        <dbReference type="ARBA" id="ARBA00022664"/>
    </source>
</evidence>
<evidence type="ECO:0000256" key="6">
    <source>
        <dbReference type="PROSITE-ProRule" id="PRU00339"/>
    </source>
</evidence>
<dbReference type="SUPFAM" id="SSF68906">
    <property type="entry name" value="SAP domain"/>
    <property type="match status" value="1"/>
</dbReference>
<dbReference type="Proteomes" id="UP001295423">
    <property type="component" value="Unassembled WGS sequence"/>
</dbReference>
<protein>
    <recommendedName>
        <fullName evidence="8">SAP domain-containing protein</fullName>
    </recommendedName>
</protein>
<keyword evidence="3" id="KW-0677">Repeat</keyword>
<evidence type="ECO:0000256" key="5">
    <source>
        <dbReference type="ARBA" id="ARBA00023242"/>
    </source>
</evidence>